<evidence type="ECO:0000256" key="8">
    <source>
        <dbReference type="RuleBase" id="RU361154"/>
    </source>
</evidence>
<dbReference type="SUPFAM" id="SSF49303">
    <property type="entry name" value="beta-Galactosidase/glucuronidase domain"/>
    <property type="match status" value="2"/>
</dbReference>
<dbReference type="GO" id="GO:0005990">
    <property type="term" value="P:lactose catabolic process"/>
    <property type="evidence" value="ECO:0007669"/>
    <property type="project" value="TreeGrafter"/>
</dbReference>
<dbReference type="SUPFAM" id="SSF74650">
    <property type="entry name" value="Galactose mutarotase-like"/>
    <property type="match status" value="1"/>
</dbReference>
<dbReference type="Pfam" id="PF02929">
    <property type="entry name" value="Bgal_small_N"/>
    <property type="match status" value="1"/>
</dbReference>
<dbReference type="Gene3D" id="2.70.98.10">
    <property type="match status" value="1"/>
</dbReference>
<comment type="caution">
    <text evidence="10">The sequence shown here is derived from an EMBL/GenBank/DDBJ whole genome shotgun (WGS) entry which is preliminary data.</text>
</comment>
<organism evidence="10 11">
    <name type="scientific">Holtiella tumoricola</name>
    <dbReference type="NCBI Taxonomy" id="3018743"/>
    <lineage>
        <taxon>Bacteria</taxon>
        <taxon>Bacillati</taxon>
        <taxon>Bacillota</taxon>
        <taxon>Clostridia</taxon>
        <taxon>Lachnospirales</taxon>
        <taxon>Cellulosilyticaceae</taxon>
        <taxon>Holtiella</taxon>
    </lineage>
</organism>
<dbReference type="InterPro" id="IPR006103">
    <property type="entry name" value="Glyco_hydro_2_cat"/>
</dbReference>
<evidence type="ECO:0000313" key="10">
    <source>
        <dbReference type="EMBL" id="MDA3731886.1"/>
    </source>
</evidence>
<protein>
    <recommendedName>
        <fullName evidence="4 8">Beta-galactosidase</fullName>
        <ecNumber evidence="3 8">3.2.1.23</ecNumber>
    </recommendedName>
    <alternativeName>
        <fullName evidence="7 8">Lactase</fullName>
    </alternativeName>
</protein>
<dbReference type="GO" id="GO:0004565">
    <property type="term" value="F:beta-galactosidase activity"/>
    <property type="evidence" value="ECO:0007669"/>
    <property type="project" value="UniProtKB-EC"/>
</dbReference>
<reference evidence="10" key="1">
    <citation type="journal article" date="2023" name="Int. J. Syst. Evol. Microbiol.">
        <title>&lt;i&gt;Holtiella tumoricola&lt;/i&gt; gen. nov. sp. nov., isolated from a human clinical sample.</title>
        <authorList>
            <person name="Allen-Vercoe E."/>
            <person name="Daigneault M.C."/>
            <person name="Vancuren S.J."/>
            <person name="Cochrane K."/>
            <person name="O'Neal L.L."/>
            <person name="Sankaranarayanan K."/>
            <person name="Lawson P.A."/>
        </authorList>
    </citation>
    <scope>NUCLEOTIDE SEQUENCE</scope>
    <source>
        <strain evidence="10">CC70A</strain>
    </source>
</reference>
<dbReference type="PROSITE" id="PS00608">
    <property type="entry name" value="GLYCOSYL_HYDROL_F2_2"/>
    <property type="match status" value="1"/>
</dbReference>
<dbReference type="InterPro" id="IPR017853">
    <property type="entry name" value="GH"/>
</dbReference>
<evidence type="ECO:0000256" key="5">
    <source>
        <dbReference type="ARBA" id="ARBA00022801"/>
    </source>
</evidence>
<keyword evidence="6 8" id="KW-0326">Glycosidase</keyword>
<dbReference type="Pfam" id="PF00703">
    <property type="entry name" value="Glyco_hydro_2"/>
    <property type="match status" value="1"/>
</dbReference>
<dbReference type="InterPro" id="IPR013783">
    <property type="entry name" value="Ig-like_fold"/>
</dbReference>
<dbReference type="EMBL" id="JAQIFT010000043">
    <property type="protein sequence ID" value="MDA3731886.1"/>
    <property type="molecule type" value="Genomic_DNA"/>
</dbReference>
<dbReference type="SUPFAM" id="SSF51445">
    <property type="entry name" value="(Trans)glycosidases"/>
    <property type="match status" value="1"/>
</dbReference>
<dbReference type="PANTHER" id="PTHR46323">
    <property type="entry name" value="BETA-GALACTOSIDASE"/>
    <property type="match status" value="1"/>
</dbReference>
<dbReference type="Gene3D" id="2.60.120.260">
    <property type="entry name" value="Galactose-binding domain-like"/>
    <property type="match status" value="1"/>
</dbReference>
<dbReference type="Proteomes" id="UP001169242">
    <property type="component" value="Unassembled WGS sequence"/>
</dbReference>
<gene>
    <name evidence="10" type="ORF">PBV87_10385</name>
</gene>
<evidence type="ECO:0000256" key="7">
    <source>
        <dbReference type="ARBA" id="ARBA00032230"/>
    </source>
</evidence>
<accession>A0AA42DN36</accession>
<dbReference type="Gene3D" id="3.20.20.80">
    <property type="entry name" value="Glycosidases"/>
    <property type="match status" value="1"/>
</dbReference>
<dbReference type="Gene3D" id="2.60.40.10">
    <property type="entry name" value="Immunoglobulins"/>
    <property type="match status" value="2"/>
</dbReference>
<dbReference type="InterPro" id="IPR008979">
    <property type="entry name" value="Galactose-bd-like_sf"/>
</dbReference>
<dbReference type="InterPro" id="IPR050347">
    <property type="entry name" value="Bact_Beta-galactosidase"/>
</dbReference>
<name>A0AA42DN36_9FIRM</name>
<dbReference type="EC" id="3.2.1.23" evidence="3 8"/>
<dbReference type="InterPro" id="IPR006101">
    <property type="entry name" value="Glyco_hydro_2"/>
</dbReference>
<evidence type="ECO:0000256" key="3">
    <source>
        <dbReference type="ARBA" id="ARBA00012756"/>
    </source>
</evidence>
<dbReference type="InterPro" id="IPR036156">
    <property type="entry name" value="Beta-gal/glucu_dom_sf"/>
</dbReference>
<evidence type="ECO:0000256" key="6">
    <source>
        <dbReference type="ARBA" id="ARBA00023295"/>
    </source>
</evidence>
<dbReference type="SUPFAM" id="SSF49785">
    <property type="entry name" value="Galactose-binding domain-like"/>
    <property type="match status" value="1"/>
</dbReference>
<comment type="similarity">
    <text evidence="2 8">Belongs to the glycosyl hydrolase 2 family.</text>
</comment>
<dbReference type="InterPro" id="IPR023232">
    <property type="entry name" value="Glyco_hydro_2_AS"/>
</dbReference>
<dbReference type="SMART" id="SM01038">
    <property type="entry name" value="Bgal_small_N"/>
    <property type="match status" value="1"/>
</dbReference>
<proteinExistence type="inferred from homology"/>
<dbReference type="Pfam" id="PF16353">
    <property type="entry name" value="LacZ_4"/>
    <property type="match status" value="1"/>
</dbReference>
<dbReference type="PANTHER" id="PTHR46323:SF2">
    <property type="entry name" value="BETA-GALACTOSIDASE"/>
    <property type="match status" value="1"/>
</dbReference>
<evidence type="ECO:0000256" key="2">
    <source>
        <dbReference type="ARBA" id="ARBA00007401"/>
    </source>
</evidence>
<feature type="domain" description="Beta galactosidase small chain/" evidence="9">
    <location>
        <begin position="729"/>
        <end position="999"/>
    </location>
</feature>
<dbReference type="GO" id="GO:0009341">
    <property type="term" value="C:beta-galactosidase complex"/>
    <property type="evidence" value="ECO:0007669"/>
    <property type="project" value="InterPro"/>
</dbReference>
<keyword evidence="5 8" id="KW-0378">Hydrolase</keyword>
<evidence type="ECO:0000259" key="9">
    <source>
        <dbReference type="SMART" id="SM01038"/>
    </source>
</evidence>
<dbReference type="InterPro" id="IPR032312">
    <property type="entry name" value="LacZ_4"/>
</dbReference>
<dbReference type="PRINTS" id="PR00132">
    <property type="entry name" value="GLHYDRLASE2"/>
</dbReference>
<dbReference type="GO" id="GO:0030246">
    <property type="term" value="F:carbohydrate binding"/>
    <property type="evidence" value="ECO:0007669"/>
    <property type="project" value="InterPro"/>
</dbReference>
<sequence length="1018" mass="116120">MQNQFEWQDPTIVQINREPARAYYIPFASCTDALAHHKGLSPYYKLLNGTWKFNYCDTYIDAPSNFHELDYPSDDWATIPVPSNWQLHGYDKPQYTNVNYPFPVNPPFVPNENPAGLYIKEFTLPTNWSENQVFINFEGVNACFYIWLNGTFIGYSQGTHIPAEFNLTNALVEGTNKLAIKVLKWCDGSYLEDQDFYRLSGIFRDVYLLARPQSHIVDIFAQPSLDTTYTNGTLTGTVTFNTSLSDEYEVSLFDANHQLVATKKCAQETFTFEVPNVEKWTAETPYLYTLVLHYKDEFIPLQVGFRTIEVADNGALLVNGVAIKLKGVNRHDSHPDLGHYTPIAHMIQDLITMKRHNINTVRTSHYPNAPEFLRLCNEYGFYVVDEADLETHGTESAADCNILTNDPVWETAYLDRMIRMVERDKNHPCIIMWSLGNESFFGKNHIAMSKWAKDRDPSRLVHYEGTVHFRGKTEIGCEEGQVHPCVDVVSYMYRSPEDVNKEGQDTTDHRPFFLCEYSHAMGVGPGDLKTYWDLFYKYPRLIGGCVWEWCDHSVRQYDEEGKPFFVYGGYFEEFPHDGNFCVDGLVSPDRVPHTGLKDYKHVIQPVQVEATDLSCGKIALTNRYDFLDLSGLQLEWTVTKDGYPYQTGTVANLQVLAHTTSEIQLDYSLPSHIAGDFFLNLSFVQKAPTPWAERGYEVAFQQFELKAVTMLQAPVVDTLELKEDPTHLTFIGESFEYRFSKFAGSFESLKTNGVELLASTPEPSIWRAPTDNDRNIQHGWRHQMMHCATTHVYNTSILETTNTFVKLEVSYALGGPAVRPLLQGTTTYTIWATGEIQVAMHADVRANLNALPRFGLELHMPAGNEQVAYFGMGPNENYMDLCQSAYMGRFETTVSNMYEPYIKPQECGNRTKVRWANIHNASGVGLIVKGDTDFNFSALHYTAEDLATTAMAHQLKPRKETILHIDYRQTGIGSNSCGPQLASNYEFNQKVIDFAFSIKPIWIENIPSELEYRMRPTI</sequence>
<dbReference type="Pfam" id="PF02836">
    <property type="entry name" value="Glyco_hydro_2_C"/>
    <property type="match status" value="1"/>
</dbReference>
<dbReference type="InterPro" id="IPR011013">
    <property type="entry name" value="Gal_mutarotase_sf_dom"/>
</dbReference>
<evidence type="ECO:0000256" key="1">
    <source>
        <dbReference type="ARBA" id="ARBA00001412"/>
    </source>
</evidence>
<keyword evidence="11" id="KW-1185">Reference proteome</keyword>
<dbReference type="InterPro" id="IPR023230">
    <property type="entry name" value="Glyco_hydro_2_CS"/>
</dbReference>
<evidence type="ECO:0000256" key="4">
    <source>
        <dbReference type="ARBA" id="ARBA00013303"/>
    </source>
</evidence>
<dbReference type="InterPro" id="IPR006102">
    <property type="entry name" value="Ig-like_GH2"/>
</dbReference>
<comment type="catalytic activity">
    <reaction evidence="1 8">
        <text>Hydrolysis of terminal non-reducing beta-D-galactose residues in beta-D-galactosides.</text>
        <dbReference type="EC" id="3.2.1.23"/>
    </reaction>
</comment>
<dbReference type="PROSITE" id="PS00719">
    <property type="entry name" value="GLYCOSYL_HYDROL_F2_1"/>
    <property type="match status" value="1"/>
</dbReference>
<dbReference type="RefSeq" id="WP_271012201.1">
    <property type="nucleotide sequence ID" value="NZ_JAQIFT010000043.1"/>
</dbReference>
<dbReference type="AlphaFoldDB" id="A0AA42DN36"/>
<evidence type="ECO:0000313" key="11">
    <source>
        <dbReference type="Proteomes" id="UP001169242"/>
    </source>
</evidence>
<dbReference type="Pfam" id="PF02837">
    <property type="entry name" value="Glyco_hydro_2_N"/>
    <property type="match status" value="1"/>
</dbReference>
<dbReference type="InterPro" id="IPR004199">
    <property type="entry name" value="B-gal_small/dom_5"/>
</dbReference>
<dbReference type="InterPro" id="IPR014718">
    <property type="entry name" value="GH-type_carb-bd"/>
</dbReference>
<dbReference type="InterPro" id="IPR006104">
    <property type="entry name" value="Glyco_hydro_2_N"/>
</dbReference>